<dbReference type="EMBL" id="JAOPGA020001501">
    <property type="protein sequence ID" value="KAL0488960.1"/>
    <property type="molecule type" value="Genomic_DNA"/>
</dbReference>
<accession>A0AAW2ZHN8</accession>
<dbReference type="AlphaFoldDB" id="A0AAW2ZHN8"/>
<keyword evidence="2" id="KW-1185">Reference proteome</keyword>
<comment type="caution">
    <text evidence="1">The sequence shown here is derived from an EMBL/GenBank/DDBJ whole genome shotgun (WGS) entry which is preliminary data.</text>
</comment>
<evidence type="ECO:0000313" key="1">
    <source>
        <dbReference type="EMBL" id="KAL0488960.1"/>
    </source>
</evidence>
<sequence length="292" mass="33246">MCILAFAVNVHPEFPIVIIDNRDEITKRPTKDAELEKETQIICGRDMTAGGTWCGIHSKTGQFAVLTNVYEPTTKKNLTSRGKLVDLFIKGNSADSKNILSNWTDFMGYNLLFGNVKEFLRPNNKEQPCLYFASNRTCTFPTQPVEPTLHKLHDGVHCVSNSFLNDESWPKVKYLREELEKALKDQNNANLSAQEMCDQLSHLLTCRPLFPLDQIKQHIIDQCNSEVSTSGEKVITSPSDEIMKIVQNVFVDYKNEIKTRSQTIMLVHKSGSTHYFYRNTDEICVDVPLLLL</sequence>
<gene>
    <name evidence="1" type="ORF">AKO1_013439</name>
</gene>
<dbReference type="PANTHER" id="PTHR17985">
    <property type="entry name" value="SER/THR-RICH PROTEIN T10 IN DGCR REGION"/>
    <property type="match status" value="1"/>
</dbReference>
<proteinExistence type="predicted"/>
<name>A0AAW2ZHN8_9EUKA</name>
<reference evidence="1 2" key="1">
    <citation type="submission" date="2024-03" db="EMBL/GenBank/DDBJ databases">
        <title>The Acrasis kona genome and developmental transcriptomes reveal deep origins of eukaryotic multicellular pathways.</title>
        <authorList>
            <person name="Sheikh S."/>
            <person name="Fu C.-J."/>
            <person name="Brown M.W."/>
            <person name="Baldauf S.L."/>
        </authorList>
    </citation>
    <scope>NUCLEOTIDE SEQUENCE [LARGE SCALE GENOMIC DNA]</scope>
    <source>
        <strain evidence="1 2">ATCC MYA-3509</strain>
    </source>
</reference>
<dbReference type="Proteomes" id="UP001431209">
    <property type="component" value="Unassembled WGS sequence"/>
</dbReference>
<organism evidence="1 2">
    <name type="scientific">Acrasis kona</name>
    <dbReference type="NCBI Taxonomy" id="1008807"/>
    <lineage>
        <taxon>Eukaryota</taxon>
        <taxon>Discoba</taxon>
        <taxon>Heterolobosea</taxon>
        <taxon>Tetramitia</taxon>
        <taxon>Eutetramitia</taxon>
        <taxon>Acrasidae</taxon>
        <taxon>Acrasis</taxon>
    </lineage>
</organism>
<dbReference type="Pfam" id="PF05742">
    <property type="entry name" value="TANGO2"/>
    <property type="match status" value="1"/>
</dbReference>
<dbReference type="PANTHER" id="PTHR17985:SF8">
    <property type="entry name" value="TRANSPORT AND GOLGI ORGANIZATION PROTEIN 2 HOMOLOG"/>
    <property type="match status" value="1"/>
</dbReference>
<evidence type="ECO:0000313" key="2">
    <source>
        <dbReference type="Proteomes" id="UP001431209"/>
    </source>
</evidence>
<dbReference type="InterPro" id="IPR008551">
    <property type="entry name" value="TANGO2"/>
</dbReference>
<protein>
    <submittedName>
        <fullName evidence="1">Transport and golgi organization protein</fullName>
    </submittedName>
</protein>